<dbReference type="InterPro" id="IPR035973">
    <property type="entry name" value="Cyt_c_oxidase_su3-like_sf"/>
</dbReference>
<comment type="caution">
    <text evidence="21">The sequence shown here is derived from an EMBL/GenBank/DDBJ whole genome shotgun (WGS) entry which is preliminary data.</text>
</comment>
<feature type="transmembrane region" description="Helical" evidence="19">
    <location>
        <begin position="169"/>
        <end position="195"/>
    </location>
</feature>
<evidence type="ECO:0000256" key="12">
    <source>
        <dbReference type="ARBA" id="ARBA00022982"/>
    </source>
</evidence>
<keyword evidence="5 18" id="KW-0813">Transport</keyword>
<evidence type="ECO:0000256" key="8">
    <source>
        <dbReference type="ARBA" id="ARBA00022660"/>
    </source>
</evidence>
<feature type="transmembrane region" description="Helical" evidence="19">
    <location>
        <begin position="396"/>
        <end position="420"/>
    </location>
</feature>
<dbReference type="EMBL" id="LXPS01000004">
    <property type="protein sequence ID" value="OAE48967.1"/>
    <property type="molecule type" value="Genomic_DNA"/>
</dbReference>
<evidence type="ECO:0000256" key="13">
    <source>
        <dbReference type="ARBA" id="ARBA00022989"/>
    </source>
</evidence>
<dbReference type="GO" id="GO:0046872">
    <property type="term" value="F:metal ion binding"/>
    <property type="evidence" value="ECO:0007669"/>
    <property type="project" value="UniProtKB-KW"/>
</dbReference>
<gene>
    <name evidence="21" type="ORF">A7J57_20755</name>
</gene>
<dbReference type="PANTHER" id="PTHR10422:SF35">
    <property type="entry name" value="CYTOCHROME BO(3) UBIQUINOL OXIDASE SUBUNIT 1"/>
    <property type="match status" value="1"/>
</dbReference>
<dbReference type="InterPro" id="IPR023616">
    <property type="entry name" value="Cyt_c_oxase-like_su1_dom"/>
</dbReference>
<feature type="transmembrane region" description="Helical" evidence="19">
    <location>
        <begin position="727"/>
        <end position="748"/>
    </location>
</feature>
<evidence type="ECO:0000256" key="11">
    <source>
        <dbReference type="ARBA" id="ARBA00022967"/>
    </source>
</evidence>
<feature type="transmembrane region" description="Helical" evidence="19">
    <location>
        <begin position="293"/>
        <end position="312"/>
    </location>
</feature>
<proteinExistence type="inferred from homology"/>
<evidence type="ECO:0000259" key="20">
    <source>
        <dbReference type="PROSITE" id="PS50855"/>
    </source>
</evidence>
<keyword evidence="8 18" id="KW-0679">Respiratory chain</keyword>
<evidence type="ECO:0000256" key="9">
    <source>
        <dbReference type="ARBA" id="ARBA00022692"/>
    </source>
</evidence>
<dbReference type="GO" id="GO:0004129">
    <property type="term" value="F:cytochrome-c oxidase activity"/>
    <property type="evidence" value="ECO:0007669"/>
    <property type="project" value="UniProtKB-EC"/>
</dbReference>
<keyword evidence="7 18" id="KW-0349">Heme</keyword>
<evidence type="ECO:0000256" key="1">
    <source>
        <dbReference type="ARBA" id="ARBA00004651"/>
    </source>
</evidence>
<comment type="similarity">
    <text evidence="3 18">Belongs to the heme-copper respiratory oxidase family.</text>
</comment>
<dbReference type="InterPro" id="IPR000883">
    <property type="entry name" value="Cyt_C_Oxase_1"/>
</dbReference>
<dbReference type="GO" id="GO:0020037">
    <property type="term" value="F:heme binding"/>
    <property type="evidence" value="ECO:0007669"/>
    <property type="project" value="InterPro"/>
</dbReference>
<feature type="transmembrane region" description="Helical" evidence="19">
    <location>
        <begin position="82"/>
        <end position="107"/>
    </location>
</feature>
<feature type="transmembrane region" description="Helical" evidence="19">
    <location>
        <begin position="359"/>
        <end position="384"/>
    </location>
</feature>
<evidence type="ECO:0000313" key="21">
    <source>
        <dbReference type="EMBL" id="OAE48967.1"/>
    </source>
</evidence>
<evidence type="ECO:0000256" key="5">
    <source>
        <dbReference type="ARBA" id="ARBA00022448"/>
    </source>
</evidence>
<dbReference type="Pfam" id="PF00115">
    <property type="entry name" value="COX1"/>
    <property type="match status" value="1"/>
</dbReference>
<feature type="transmembrane region" description="Helical" evidence="19">
    <location>
        <begin position="432"/>
        <end position="457"/>
    </location>
</feature>
<evidence type="ECO:0000256" key="15">
    <source>
        <dbReference type="ARBA" id="ARBA00023008"/>
    </source>
</evidence>
<feature type="transmembrane region" description="Helical" evidence="19">
    <location>
        <begin position="611"/>
        <end position="628"/>
    </location>
</feature>
<keyword evidence="14" id="KW-0408">Iron</keyword>
<evidence type="ECO:0000256" key="2">
    <source>
        <dbReference type="ARBA" id="ARBA00004673"/>
    </source>
</evidence>
<evidence type="ECO:0000256" key="3">
    <source>
        <dbReference type="ARBA" id="ARBA00009578"/>
    </source>
</evidence>
<organism evidence="21 22">
    <name type="scientific">Agrobacterium tumefaciens</name>
    <dbReference type="NCBI Taxonomy" id="358"/>
    <lineage>
        <taxon>Bacteria</taxon>
        <taxon>Pseudomonadati</taxon>
        <taxon>Pseudomonadota</taxon>
        <taxon>Alphaproteobacteria</taxon>
        <taxon>Hyphomicrobiales</taxon>
        <taxon>Rhizobiaceae</taxon>
        <taxon>Rhizobium/Agrobacterium group</taxon>
        <taxon>Agrobacterium</taxon>
        <taxon>Agrobacterium tumefaciens complex</taxon>
    </lineage>
</organism>
<feature type="transmembrane region" description="Helical" evidence="19">
    <location>
        <begin position="768"/>
        <end position="789"/>
    </location>
</feature>
<keyword evidence="13 19" id="KW-1133">Transmembrane helix</keyword>
<dbReference type="PROSITE" id="PS50855">
    <property type="entry name" value="COX1"/>
    <property type="match status" value="1"/>
</dbReference>
<evidence type="ECO:0000256" key="14">
    <source>
        <dbReference type="ARBA" id="ARBA00023004"/>
    </source>
</evidence>
<keyword evidence="9 18" id="KW-0812">Transmembrane</keyword>
<evidence type="ECO:0000313" key="22">
    <source>
        <dbReference type="Proteomes" id="UP000077098"/>
    </source>
</evidence>
<feature type="transmembrane region" description="Helical" evidence="19">
    <location>
        <begin position="666"/>
        <end position="689"/>
    </location>
</feature>
<dbReference type="PRINTS" id="PR01165">
    <property type="entry name" value="CYCOXIDASEI"/>
</dbReference>
<evidence type="ECO:0000256" key="6">
    <source>
        <dbReference type="ARBA" id="ARBA00022475"/>
    </source>
</evidence>
<feature type="transmembrane region" description="Helical" evidence="19">
    <location>
        <begin position="324"/>
        <end position="347"/>
    </location>
</feature>
<evidence type="ECO:0000256" key="19">
    <source>
        <dbReference type="SAM" id="Phobius"/>
    </source>
</evidence>
<dbReference type="PROSITE" id="PS00077">
    <property type="entry name" value="COX1_CUB"/>
    <property type="match status" value="1"/>
</dbReference>
<dbReference type="UniPathway" id="UPA00705"/>
<dbReference type="NCBIfam" id="TIGR02891">
    <property type="entry name" value="CtaD_CoxA"/>
    <property type="match status" value="1"/>
</dbReference>
<dbReference type="InterPro" id="IPR014241">
    <property type="entry name" value="Cyt_c_oxidase_su1_bac"/>
</dbReference>
<dbReference type="AlphaFoldDB" id="A0A176XGV7"/>
<dbReference type="InterPro" id="IPR036927">
    <property type="entry name" value="Cyt_c_oxase-like_su1_sf"/>
</dbReference>
<keyword evidence="12 18" id="KW-0249">Electron transport</keyword>
<dbReference type="GO" id="GO:0022904">
    <property type="term" value="P:respiratory electron transport chain"/>
    <property type="evidence" value="ECO:0007669"/>
    <property type="project" value="TreeGrafter"/>
</dbReference>
<reference evidence="21 22" key="1">
    <citation type="submission" date="2016-05" db="EMBL/GenBank/DDBJ databases">
        <authorList>
            <person name="Lavstsen T."/>
            <person name="Jespersen J.S."/>
        </authorList>
    </citation>
    <scope>NUCLEOTIDE SEQUENCE [LARGE SCALE GENOMIC DNA]</scope>
    <source>
        <strain evidence="21 22">KCJ1736</strain>
    </source>
</reference>
<name>A0A176XGV7_AGRTU</name>
<keyword evidence="11" id="KW-1278">Translocase</keyword>
<feature type="transmembrane region" description="Helical" evidence="19">
    <location>
        <begin position="589"/>
        <end position="605"/>
    </location>
</feature>
<dbReference type="PANTHER" id="PTHR10422">
    <property type="entry name" value="CYTOCHROME C OXIDASE SUBUNIT 1"/>
    <property type="match status" value="1"/>
</dbReference>
<feature type="domain" description="Cytochrome oxidase subunit I profile" evidence="20">
    <location>
        <begin position="17"/>
        <end position="537"/>
    </location>
</feature>
<feature type="transmembrane region" description="Helical" evidence="19">
    <location>
        <begin position="207"/>
        <end position="233"/>
    </location>
</feature>
<dbReference type="Gene3D" id="1.20.210.10">
    <property type="entry name" value="Cytochrome c oxidase-like, subunit I domain"/>
    <property type="match status" value="1"/>
</dbReference>
<dbReference type="SUPFAM" id="SSF81442">
    <property type="entry name" value="Cytochrome c oxidase subunit I-like"/>
    <property type="match status" value="1"/>
</dbReference>
<keyword evidence="15" id="KW-0186">Copper</keyword>
<dbReference type="RefSeq" id="WP_063947612.1">
    <property type="nucleotide sequence ID" value="NZ_LXPS01000004.1"/>
</dbReference>
<protein>
    <recommendedName>
        <fullName evidence="4">cytochrome-c oxidase</fullName>
        <ecNumber evidence="4">7.1.1.9</ecNumber>
    </recommendedName>
</protein>
<feature type="transmembrane region" description="Helical" evidence="19">
    <location>
        <begin position="477"/>
        <end position="503"/>
    </location>
</feature>
<feature type="transmembrane region" description="Helical" evidence="19">
    <location>
        <begin position="801"/>
        <end position="822"/>
    </location>
</feature>
<feature type="transmembrane region" description="Helical" evidence="19">
    <location>
        <begin position="44"/>
        <end position="62"/>
    </location>
</feature>
<feature type="transmembrane region" description="Helical" evidence="19">
    <location>
        <begin position="701"/>
        <end position="720"/>
    </location>
</feature>
<sequence length="832" mass="90934">MKDVRTPERHSALALHRELSEVWGSGSGFQRLAAVNHTVIGKRFMITALVFFAIGGFLGMLIRTQLATASNAFMDARQYAQVFTMHGTIMMFLFAIPFFEGLSIYILPKLIGARDLAFPRLSAYGYWCYLFGGGMLIFALLGGIAPAGGWFMYTPLSSSQYSPGINADIWLLGITFVEISAISAAIEIIVTILRLRAPGMSLDRMPIFAWYMLVVAAMMLIGFPPLILGSILLEAERAFDIPFFDPERGGSPLLWQHLFWLFGHPEVYIIFLPAAGALSTIIPVLAGTRLIGYNIIVAALIAMAFLSFGLWVHHMYTVGIPHVALSFFSAASALVTIPTAIQIFAWLGTMAGGKPTMSVPMLHIIGFFCVFVVGGLTGVMLAMVPFDQQAHDTHFVVAHLHYVLVGGFLFPMLAGLYYWLPHLSGRQPVQHLSKAAFWMIFIGFNLTFFMMHLTGLLGMPRRVFSYPAASPWEWLNLLSSIGSFIMAAGFMLVVLDFMLLFLYGRAFRRNPWNAGTLEWAMPTPPPAYAFASQPEVTARADDLPINTIAAELAAGKGYLGFVRSGKMETMGTDAVTGAPLQVVVLPGRTFLPLLSAMVTAGFFIALLLKAYLIAISIFLVATLLFTVWTPNADARQERGPVTARGTERFPLHYESADAPSVMAMKLALIADTTLFASLLFGGLFLWISAAGERIVWTQPTWLQITFLSSAFLAALCGAAAGNLRVSAVMSSASAFAYATAIAVGLFLLAHDYVAVSHAIHGVSVAVNVYLILHALVGFILAAFSMWRLANGYVSSRRRNDLRIGTLWHCHFLAATALSFLFLHTLRLMTEAG</sequence>
<comment type="pathway">
    <text evidence="2">Energy metabolism; oxidative phosphorylation.</text>
</comment>
<evidence type="ECO:0000256" key="16">
    <source>
        <dbReference type="ARBA" id="ARBA00023136"/>
    </source>
</evidence>
<evidence type="ECO:0000256" key="10">
    <source>
        <dbReference type="ARBA" id="ARBA00022723"/>
    </source>
</evidence>
<dbReference type="GO" id="GO:0006119">
    <property type="term" value="P:oxidative phosphorylation"/>
    <property type="evidence" value="ECO:0007669"/>
    <property type="project" value="UniProtKB-UniPathway"/>
</dbReference>
<dbReference type="InterPro" id="IPR023615">
    <property type="entry name" value="Cyt_c_Oxase_su1_BS"/>
</dbReference>
<keyword evidence="10" id="KW-0479">Metal-binding</keyword>
<keyword evidence="6" id="KW-1003">Cell membrane</keyword>
<evidence type="ECO:0000256" key="17">
    <source>
        <dbReference type="ARBA" id="ARBA00047816"/>
    </source>
</evidence>
<evidence type="ECO:0000256" key="4">
    <source>
        <dbReference type="ARBA" id="ARBA00012949"/>
    </source>
</evidence>
<feature type="transmembrane region" description="Helical" evidence="19">
    <location>
        <begin position="127"/>
        <end position="149"/>
    </location>
</feature>
<feature type="transmembrane region" description="Helical" evidence="19">
    <location>
        <begin position="267"/>
        <end position="286"/>
    </location>
</feature>
<accession>A0A176XGV7</accession>
<dbReference type="SUPFAM" id="SSF81452">
    <property type="entry name" value="Cytochrome c oxidase subunit III-like"/>
    <property type="match status" value="1"/>
</dbReference>
<dbReference type="Proteomes" id="UP000077098">
    <property type="component" value="Unassembled WGS sequence"/>
</dbReference>
<evidence type="ECO:0000256" key="18">
    <source>
        <dbReference type="RuleBase" id="RU000370"/>
    </source>
</evidence>
<dbReference type="GO" id="GO:0015990">
    <property type="term" value="P:electron transport coupled proton transport"/>
    <property type="evidence" value="ECO:0007669"/>
    <property type="project" value="InterPro"/>
</dbReference>
<dbReference type="GO" id="GO:0005886">
    <property type="term" value="C:plasma membrane"/>
    <property type="evidence" value="ECO:0007669"/>
    <property type="project" value="UniProtKB-SubCell"/>
</dbReference>
<dbReference type="EC" id="7.1.1.9" evidence="4"/>
<comment type="catalytic activity">
    <reaction evidence="17">
        <text>4 Fe(II)-[cytochrome c] + O2 + 8 H(+)(in) = 4 Fe(III)-[cytochrome c] + 2 H2O + 4 H(+)(out)</text>
        <dbReference type="Rhea" id="RHEA:11436"/>
        <dbReference type="Rhea" id="RHEA-COMP:10350"/>
        <dbReference type="Rhea" id="RHEA-COMP:14399"/>
        <dbReference type="ChEBI" id="CHEBI:15377"/>
        <dbReference type="ChEBI" id="CHEBI:15378"/>
        <dbReference type="ChEBI" id="CHEBI:15379"/>
        <dbReference type="ChEBI" id="CHEBI:29033"/>
        <dbReference type="ChEBI" id="CHEBI:29034"/>
        <dbReference type="EC" id="7.1.1.9"/>
    </reaction>
</comment>
<comment type="subcellular location">
    <subcellularLocation>
        <location evidence="1">Cell membrane</location>
        <topology evidence="1">Multi-pass membrane protein</topology>
    </subcellularLocation>
</comment>
<evidence type="ECO:0000256" key="7">
    <source>
        <dbReference type="ARBA" id="ARBA00022617"/>
    </source>
</evidence>
<keyword evidence="16 19" id="KW-0472">Membrane</keyword>